<dbReference type="EMBL" id="CP055898">
    <property type="protein sequence ID" value="QKX54988.1"/>
    <property type="molecule type" value="Genomic_DNA"/>
</dbReference>
<dbReference type="OrthoDB" id="3801254at2759"/>
<dbReference type="KEGG" id="trg:TRUGW13939_02078"/>
<evidence type="ECO:0000256" key="2">
    <source>
        <dbReference type="ARBA" id="ARBA00022840"/>
    </source>
</evidence>
<evidence type="ECO:0000259" key="4">
    <source>
        <dbReference type="PROSITE" id="PS51192"/>
    </source>
</evidence>
<feature type="region of interest" description="Disordered" evidence="3">
    <location>
        <begin position="1335"/>
        <end position="1381"/>
    </location>
</feature>
<reference evidence="7" key="1">
    <citation type="submission" date="2020-06" db="EMBL/GenBank/DDBJ databases">
        <title>A chromosome-scale genome assembly of Talaromyces rugulosus W13939.</title>
        <authorList>
            <person name="Wang B."/>
            <person name="Guo L."/>
            <person name="Ye K."/>
            <person name="Wang L."/>
        </authorList>
    </citation>
    <scope>NUCLEOTIDE SEQUENCE [LARGE SCALE GENOMIC DNA]</scope>
    <source>
        <strain evidence="7">W13939</strain>
    </source>
</reference>
<dbReference type="Gene3D" id="3.40.50.300">
    <property type="entry name" value="P-loop containing nucleotide triphosphate hydrolases"/>
    <property type="match status" value="1"/>
</dbReference>
<evidence type="ECO:0000259" key="5">
    <source>
        <dbReference type="PROSITE" id="PS51194"/>
    </source>
</evidence>
<dbReference type="RefSeq" id="XP_035341167.1">
    <property type="nucleotide sequence ID" value="XM_035485274.1"/>
</dbReference>
<dbReference type="InterPro" id="IPR000330">
    <property type="entry name" value="SNF2_N"/>
</dbReference>
<dbReference type="Pfam" id="PF00271">
    <property type="entry name" value="Helicase_C"/>
    <property type="match status" value="1"/>
</dbReference>
<dbReference type="GO" id="GO:0008094">
    <property type="term" value="F:ATP-dependent activity, acting on DNA"/>
    <property type="evidence" value="ECO:0007669"/>
    <property type="project" value="TreeGrafter"/>
</dbReference>
<evidence type="ECO:0000313" key="7">
    <source>
        <dbReference type="Proteomes" id="UP000509510"/>
    </source>
</evidence>
<feature type="compositionally biased region" description="Polar residues" evidence="3">
    <location>
        <begin position="1"/>
        <end position="14"/>
    </location>
</feature>
<dbReference type="GO" id="GO:0005634">
    <property type="term" value="C:nucleus"/>
    <property type="evidence" value="ECO:0007669"/>
    <property type="project" value="TreeGrafter"/>
</dbReference>
<sequence>MTNKRGLSTDQGPTETKKLKKGITGKDSVNDCPGRPSDPSTFLDTKNNEQKTAAYVGYTEVAHLRELAVSWPLLKAYPRFDAVCRGLSRKSPFLLILGDEKAFTDVNPDHKWPLSDDNDATIRSRHMAAIILQVEKDLKDYRFAPQNNSLRNHEYQKKFKDAFPDLAIASFIQTCPPPELGPLENEHRLESINRCWALLTYMRYSIQAKSWNSRFSKEGVAVRVSVAASHIPGWMRPTDTIVRPEIKPQGEVAVGDNLNPISVTVVWERTKKFDGYEELVSLLETAEEKGLAIPNNSYLLPNDHDPRLFKSIFSFKDCLRRIYRCQEIGMDIERLRLDYIITSDEEPRSDNILVGDWDETLSTFDNKDFSRFSVKVLFAAIKNNGVSLFESFEPLPALTSFFTTVESDVTVNAQNVNKDLIEYFKSIPASNSNEVGHPPEPKTFDSREAFIAYYSGFDVETEEGKMNFQRKVLSKLSRNANSASLTQDQLPKDLAKEDQQIISEIQKNICQESIEEESFPDKDDRLMQAQYYTFQRAFSGTQSRAGPPLDICMRLLLATEQANGLYKSELLKDFVKSEFYNYQLAGAVGVILKLYGSINAELLLSGTGQLYHPQANDVRDAARQLRDIRVHGVILADETGFGKTKQCLLAAVLHSLLYTETDDNGDNCYRPMLLVVPPTLIRQWVQEIYHDWPYLRPLLSYEDQTLRSSLDIIQIPQIAMREFPSLDAFPPHLQYIFNCHARIASRVIIVTSYMTHKNRTGQTEVKHYPGKSFDPPRFHPETNEEIFEEKPRTETIWKSGHTKRYSLLIADEAQKVKNPDTDTWCVLRVQQYPKTILATATPMFNAAQDLVGLVGLLWPAAREDLYASAETDSRLKKVLQDIEKSRNDPMKVLSKLDLRDPARLELMNTESLAKIFAHREKLHLRVAARFQPLLDLVCVQRSQGSQLNIKSGAPIKLGTLFKKIHYHTAKAQFDPGEELEYQMWHREAAKEYVAESKKVEIKIAAPNATVKKSKRDNKDKKDFAAAIIPLRKLAIANFATKLARLNAIMENIGGDTHVTTLRLWRAKGMDAEMIHQITRGKGEKLARTAEDLLKFLTHGSPALRLIFQELTKVKVIEKVNKERYGHHQKLIIGEVVPANAFLLETVLRACLIDARVFHADLSHQAKSLMVDMFNDAKSSLKVLIMLYDVGAVGLNLHKACNRVLISSIPRSRCQESQLAGRALRITSEFPLTVVRRWTPNSHDQFRGARQAEKAALQLAANAQDSSIKRLIVQLLQKLQPEVDECHQSTAGQDLLEEMTTRSQKRVEEAVETLKGETKGERSQKVPERYGSLKFDKHGTILPHSPITNTTRSDSEDELEFGEENDDENHEEHDDVDSEDEMLEASWGEGLADTADIDIDDAAANFVNETQPDDDTRHKLALLQLPFSKQWSEKDLENELYMRIGLHLLYNKIHGGSWLHLGRSIHLAYLQFPQKVVDRMKGCTEATEKQKKAAMTF</sequence>
<dbReference type="PROSITE" id="PS51192">
    <property type="entry name" value="HELICASE_ATP_BIND_1"/>
    <property type="match status" value="1"/>
</dbReference>
<dbReference type="PANTHER" id="PTHR45629:SF7">
    <property type="entry name" value="DNA EXCISION REPAIR PROTEIN ERCC-6-RELATED"/>
    <property type="match status" value="1"/>
</dbReference>
<dbReference type="PROSITE" id="PS51194">
    <property type="entry name" value="HELICASE_CTER"/>
    <property type="match status" value="1"/>
</dbReference>
<dbReference type="SUPFAM" id="SSF52540">
    <property type="entry name" value="P-loop containing nucleoside triphosphate hydrolases"/>
    <property type="match status" value="2"/>
</dbReference>
<feature type="domain" description="Helicase ATP-binding" evidence="4">
    <location>
        <begin position="624"/>
        <end position="860"/>
    </location>
</feature>
<dbReference type="GO" id="GO:0006283">
    <property type="term" value="P:transcription-coupled nucleotide-excision repair"/>
    <property type="evidence" value="ECO:0007669"/>
    <property type="project" value="TreeGrafter"/>
</dbReference>
<dbReference type="InterPro" id="IPR050496">
    <property type="entry name" value="SNF2_RAD54_helicase_repair"/>
</dbReference>
<dbReference type="InterPro" id="IPR014001">
    <property type="entry name" value="Helicase_ATP-bd"/>
</dbReference>
<accession>A0A7H8QMA1</accession>
<dbReference type="Gene3D" id="3.40.50.10810">
    <property type="entry name" value="Tandem AAA-ATPase domain"/>
    <property type="match status" value="2"/>
</dbReference>
<dbReference type="InterPro" id="IPR027417">
    <property type="entry name" value="P-loop_NTPase"/>
</dbReference>
<feature type="region of interest" description="Disordered" evidence="3">
    <location>
        <begin position="1"/>
        <end position="43"/>
    </location>
</feature>
<feature type="domain" description="Helicase C-terminal" evidence="5">
    <location>
        <begin position="1111"/>
        <end position="1271"/>
    </location>
</feature>
<name>A0A7H8QMA1_TALRU</name>
<feature type="compositionally biased region" description="Acidic residues" evidence="3">
    <location>
        <begin position="1354"/>
        <end position="1381"/>
    </location>
</feature>
<protein>
    <recommendedName>
        <fullName evidence="8">Helicase ATP-binding domain-containing protein</fullName>
    </recommendedName>
</protein>
<dbReference type="InterPro" id="IPR038718">
    <property type="entry name" value="SNF2-like_sf"/>
</dbReference>
<dbReference type="SMART" id="SM00490">
    <property type="entry name" value="HELICc"/>
    <property type="match status" value="1"/>
</dbReference>
<evidence type="ECO:0000313" key="6">
    <source>
        <dbReference type="EMBL" id="QKX54988.1"/>
    </source>
</evidence>
<dbReference type="Pfam" id="PF00176">
    <property type="entry name" value="SNF2-rel_dom"/>
    <property type="match status" value="1"/>
</dbReference>
<keyword evidence="1" id="KW-0547">Nucleotide-binding</keyword>
<evidence type="ECO:0000256" key="1">
    <source>
        <dbReference type="ARBA" id="ARBA00022741"/>
    </source>
</evidence>
<dbReference type="GeneID" id="55989588"/>
<dbReference type="InterPro" id="IPR001650">
    <property type="entry name" value="Helicase_C-like"/>
</dbReference>
<evidence type="ECO:0008006" key="8">
    <source>
        <dbReference type="Google" id="ProtNLM"/>
    </source>
</evidence>
<dbReference type="PANTHER" id="PTHR45629">
    <property type="entry name" value="SNF2/RAD54 FAMILY MEMBER"/>
    <property type="match status" value="1"/>
</dbReference>
<dbReference type="Proteomes" id="UP000509510">
    <property type="component" value="Chromosome I"/>
</dbReference>
<gene>
    <name evidence="6" type="ORF">TRUGW13939_02078</name>
</gene>
<keyword evidence="7" id="KW-1185">Reference proteome</keyword>
<dbReference type="SMART" id="SM00487">
    <property type="entry name" value="DEXDc"/>
    <property type="match status" value="1"/>
</dbReference>
<dbReference type="GO" id="GO:0005524">
    <property type="term" value="F:ATP binding"/>
    <property type="evidence" value="ECO:0007669"/>
    <property type="project" value="InterPro"/>
</dbReference>
<keyword evidence="2" id="KW-0067">ATP-binding</keyword>
<proteinExistence type="predicted"/>
<evidence type="ECO:0000256" key="3">
    <source>
        <dbReference type="SAM" id="MobiDB-lite"/>
    </source>
</evidence>
<organism evidence="6 7">
    <name type="scientific">Talaromyces rugulosus</name>
    <name type="common">Penicillium rugulosum</name>
    <dbReference type="NCBI Taxonomy" id="121627"/>
    <lineage>
        <taxon>Eukaryota</taxon>
        <taxon>Fungi</taxon>
        <taxon>Dikarya</taxon>
        <taxon>Ascomycota</taxon>
        <taxon>Pezizomycotina</taxon>
        <taxon>Eurotiomycetes</taxon>
        <taxon>Eurotiomycetidae</taxon>
        <taxon>Eurotiales</taxon>
        <taxon>Trichocomaceae</taxon>
        <taxon>Talaromyces</taxon>
        <taxon>Talaromyces sect. Islandici</taxon>
    </lineage>
</organism>